<evidence type="ECO:0000313" key="3">
    <source>
        <dbReference type="Proteomes" id="UP000306585"/>
    </source>
</evidence>
<protein>
    <submittedName>
        <fullName evidence="2">G-D-S-L family lipolytic protein</fullName>
    </submittedName>
</protein>
<dbReference type="GO" id="GO:0004622">
    <property type="term" value="F:phosphatidylcholine lysophospholipase activity"/>
    <property type="evidence" value="ECO:0007669"/>
    <property type="project" value="TreeGrafter"/>
</dbReference>
<dbReference type="InterPro" id="IPR051532">
    <property type="entry name" value="Ester_Hydrolysis_Enzymes"/>
</dbReference>
<dbReference type="CDD" id="cd01834">
    <property type="entry name" value="SGNH_hydrolase_like_2"/>
    <property type="match status" value="1"/>
</dbReference>
<dbReference type="InterPro" id="IPR013830">
    <property type="entry name" value="SGNH_hydro"/>
</dbReference>
<accession>A0A5R9GTJ3</accession>
<dbReference type="EMBL" id="VBRY01000003">
    <property type="protein sequence ID" value="TLS68335.1"/>
    <property type="molecule type" value="Genomic_DNA"/>
</dbReference>
<evidence type="ECO:0000259" key="1">
    <source>
        <dbReference type="Pfam" id="PF13472"/>
    </source>
</evidence>
<dbReference type="Proteomes" id="UP000306585">
    <property type="component" value="Unassembled WGS sequence"/>
</dbReference>
<gene>
    <name evidence="2" type="ORF">FEF65_04925</name>
</gene>
<dbReference type="PANTHER" id="PTHR30383">
    <property type="entry name" value="THIOESTERASE 1/PROTEASE 1/LYSOPHOSPHOLIPASE L1"/>
    <property type="match status" value="1"/>
</dbReference>
<dbReference type="Gene3D" id="3.40.50.1110">
    <property type="entry name" value="SGNH hydrolase"/>
    <property type="match status" value="1"/>
</dbReference>
<dbReference type="AlphaFoldDB" id="A0A5R9GTJ3"/>
<dbReference type="InterPro" id="IPR036514">
    <property type="entry name" value="SGNH_hydro_sf"/>
</dbReference>
<organism evidence="2 3">
    <name type="scientific">Mariprofundus erugo</name>
    <dbReference type="NCBI Taxonomy" id="2528639"/>
    <lineage>
        <taxon>Bacteria</taxon>
        <taxon>Pseudomonadati</taxon>
        <taxon>Pseudomonadota</taxon>
        <taxon>Candidatius Mariprofundia</taxon>
        <taxon>Mariprofundales</taxon>
        <taxon>Mariprofundaceae</taxon>
        <taxon>Mariprofundus</taxon>
    </lineage>
</organism>
<sequence>MPPSAQQSGLIPPLTERESILFFGDSITREGILPDGYITLIAEMIARHHPGKEITLTGSGINGHRVPNCQKRLERDVLQRQPSIVVIYIGINDVWHWQHQRGTPADAFATGLEDIVSRIRARGARVLLCTPSVIGERADGGNPYDAMLDEYADISRSIARESAVPLLDLRQAFIHHLKAHNPTHAASGILTRDGVHLNREGNRLVATLMAQALNIGAGGIVTQAA</sequence>
<dbReference type="Pfam" id="PF13472">
    <property type="entry name" value="Lipase_GDSL_2"/>
    <property type="match status" value="1"/>
</dbReference>
<feature type="domain" description="SGNH hydrolase-type esterase" evidence="1">
    <location>
        <begin position="22"/>
        <end position="204"/>
    </location>
</feature>
<dbReference type="PANTHER" id="PTHR30383:SF5">
    <property type="entry name" value="SGNH HYDROLASE-TYPE ESTERASE DOMAIN-CONTAINING PROTEIN"/>
    <property type="match status" value="1"/>
</dbReference>
<keyword evidence="3" id="KW-1185">Reference proteome</keyword>
<dbReference type="RefSeq" id="WP_138238670.1">
    <property type="nucleotide sequence ID" value="NZ_VBRY01000003.1"/>
</dbReference>
<comment type="caution">
    <text evidence="2">The sequence shown here is derived from an EMBL/GenBank/DDBJ whole genome shotgun (WGS) entry which is preliminary data.</text>
</comment>
<name>A0A5R9GTJ3_9PROT</name>
<dbReference type="SUPFAM" id="SSF52266">
    <property type="entry name" value="SGNH hydrolase"/>
    <property type="match status" value="1"/>
</dbReference>
<reference evidence="2 3" key="1">
    <citation type="journal article" date="2019" name="Appl. Environ. Microbiol.">
        <title>Environmental Evidence and Genomic Insight of Iron-oxidizing Bacteria Preference Towards More Corrosion Resistant Stainless Steel at Higher Salinities.</title>
        <authorList>
            <person name="Garrison C.E."/>
            <person name="Price K.A."/>
            <person name="Field E.K."/>
        </authorList>
    </citation>
    <scope>NUCLEOTIDE SEQUENCE [LARGE SCALE GENOMIC DNA]</scope>
    <source>
        <strain evidence="2 3">P3</strain>
    </source>
</reference>
<proteinExistence type="predicted"/>
<evidence type="ECO:0000313" key="2">
    <source>
        <dbReference type="EMBL" id="TLS68335.1"/>
    </source>
</evidence>